<proteinExistence type="predicted"/>
<evidence type="ECO:0000256" key="1">
    <source>
        <dbReference type="SAM" id="MobiDB-lite"/>
    </source>
</evidence>
<protein>
    <submittedName>
        <fullName evidence="3">Uncharacterized protein</fullName>
    </submittedName>
</protein>
<dbReference type="WBParaSite" id="PDA_v2.g2834.t1">
    <property type="protein sequence ID" value="PDA_v2.g2834.t1"/>
    <property type="gene ID" value="PDA_v2.g2834"/>
</dbReference>
<sequence>MQKLMNYFSSRFAASMQEHFEREVKKLTAITDEIENEEDELGITEEPEYVEPKTTTPKFVKKVIIKPKRKHKSKLRTTKTSTLTSTSTSTTTTTTTTTPSSVLLTTEINEEENSIPNVEDYETTTTNDVETDVDNSETETTDSEYFETTTTMPETEYPEVTDTTEEPESMAFYPFVTSNHGCVQMDSNYNETGNYFKCI</sequence>
<dbReference type="AlphaFoldDB" id="A0A914QFW9"/>
<organism evidence="2 3">
    <name type="scientific">Panagrolaimus davidi</name>
    <dbReference type="NCBI Taxonomy" id="227884"/>
    <lineage>
        <taxon>Eukaryota</taxon>
        <taxon>Metazoa</taxon>
        <taxon>Ecdysozoa</taxon>
        <taxon>Nematoda</taxon>
        <taxon>Chromadorea</taxon>
        <taxon>Rhabditida</taxon>
        <taxon>Tylenchina</taxon>
        <taxon>Panagrolaimomorpha</taxon>
        <taxon>Panagrolaimoidea</taxon>
        <taxon>Panagrolaimidae</taxon>
        <taxon>Panagrolaimus</taxon>
    </lineage>
</organism>
<evidence type="ECO:0000313" key="3">
    <source>
        <dbReference type="WBParaSite" id="PDA_v2.g2834.t1"/>
    </source>
</evidence>
<keyword evidence="2" id="KW-1185">Reference proteome</keyword>
<dbReference type="Proteomes" id="UP000887578">
    <property type="component" value="Unplaced"/>
</dbReference>
<accession>A0A914QFW9</accession>
<reference evidence="3" key="1">
    <citation type="submission" date="2022-11" db="UniProtKB">
        <authorList>
            <consortium name="WormBaseParasite"/>
        </authorList>
    </citation>
    <scope>IDENTIFICATION</scope>
</reference>
<evidence type="ECO:0000313" key="2">
    <source>
        <dbReference type="Proteomes" id="UP000887578"/>
    </source>
</evidence>
<feature type="compositionally biased region" description="Acidic residues" evidence="1">
    <location>
        <begin position="129"/>
        <end position="145"/>
    </location>
</feature>
<feature type="region of interest" description="Disordered" evidence="1">
    <location>
        <begin position="124"/>
        <end position="150"/>
    </location>
</feature>
<name>A0A914QFW9_9BILA</name>
<feature type="compositionally biased region" description="Low complexity" evidence="1">
    <location>
        <begin position="78"/>
        <end position="99"/>
    </location>
</feature>
<feature type="region of interest" description="Disordered" evidence="1">
    <location>
        <begin position="70"/>
        <end position="99"/>
    </location>
</feature>